<evidence type="ECO:0000256" key="2">
    <source>
        <dbReference type="ARBA" id="ARBA00022737"/>
    </source>
</evidence>
<evidence type="ECO:0000256" key="3">
    <source>
        <dbReference type="ARBA" id="ARBA00023242"/>
    </source>
</evidence>
<keyword evidence="3" id="KW-0539">Nucleus</keyword>
<keyword evidence="6" id="KW-1185">Reference proteome</keyword>
<dbReference type="GeneID" id="94293134"/>
<dbReference type="KEGG" id="phet:94293134"/>
<dbReference type="RefSeq" id="XP_067759495.1">
    <property type="nucleotide sequence ID" value="XM_067903057.1"/>
</dbReference>
<protein>
    <submittedName>
        <fullName evidence="5">Uncharacterized protein</fullName>
    </submittedName>
</protein>
<evidence type="ECO:0000256" key="4">
    <source>
        <dbReference type="SAM" id="MobiDB-lite"/>
    </source>
</evidence>
<proteinExistence type="predicted"/>
<dbReference type="GO" id="GO:0071037">
    <property type="term" value="P:nuclear polyadenylation-dependent snRNA catabolic process"/>
    <property type="evidence" value="ECO:0007669"/>
    <property type="project" value="TreeGrafter"/>
</dbReference>
<dbReference type="GO" id="GO:0071031">
    <property type="term" value="P:nuclear mRNA surveillance of mRNA 3'-end processing"/>
    <property type="evidence" value="ECO:0007669"/>
    <property type="project" value="TreeGrafter"/>
</dbReference>
<feature type="compositionally biased region" description="Low complexity" evidence="4">
    <location>
        <begin position="819"/>
        <end position="834"/>
    </location>
</feature>
<dbReference type="GO" id="GO:0071036">
    <property type="term" value="P:nuclear polyadenylation-dependent snoRNA catabolic process"/>
    <property type="evidence" value="ECO:0007669"/>
    <property type="project" value="TreeGrafter"/>
</dbReference>
<feature type="region of interest" description="Disordered" evidence="4">
    <location>
        <begin position="676"/>
        <end position="752"/>
    </location>
</feature>
<name>A0A836LKK9_9TRYP</name>
<keyword evidence="2" id="KW-0677">Repeat</keyword>
<feature type="compositionally biased region" description="Polar residues" evidence="4">
    <location>
        <begin position="1038"/>
        <end position="1063"/>
    </location>
</feature>
<feature type="compositionally biased region" description="Gly residues" evidence="4">
    <location>
        <begin position="1017"/>
        <end position="1026"/>
    </location>
</feature>
<feature type="compositionally biased region" description="Low complexity" evidence="4">
    <location>
        <begin position="627"/>
        <end position="656"/>
    </location>
</feature>
<feature type="compositionally biased region" description="Low complexity" evidence="4">
    <location>
        <begin position="676"/>
        <end position="715"/>
    </location>
</feature>
<dbReference type="InterPro" id="IPR011990">
    <property type="entry name" value="TPR-like_helical_dom_sf"/>
</dbReference>
<feature type="region of interest" description="Disordered" evidence="4">
    <location>
        <begin position="819"/>
        <end position="874"/>
    </location>
</feature>
<dbReference type="SUPFAM" id="SSF48452">
    <property type="entry name" value="TPR-like"/>
    <property type="match status" value="1"/>
</dbReference>
<dbReference type="EMBL" id="JAFJZO010000006">
    <property type="protein sequence ID" value="KAG5511174.1"/>
    <property type="molecule type" value="Genomic_DNA"/>
</dbReference>
<feature type="region of interest" description="Disordered" evidence="4">
    <location>
        <begin position="983"/>
        <end position="1063"/>
    </location>
</feature>
<dbReference type="GO" id="GO:0031499">
    <property type="term" value="C:TRAMP complex"/>
    <property type="evidence" value="ECO:0007669"/>
    <property type="project" value="TreeGrafter"/>
</dbReference>
<feature type="region of interest" description="Disordered" evidence="4">
    <location>
        <begin position="564"/>
        <end position="656"/>
    </location>
</feature>
<comment type="caution">
    <text evidence="5">The sequence shown here is derived from an EMBL/GenBank/DDBJ whole genome shotgun (WGS) entry which is preliminary data.</text>
</comment>
<dbReference type="AlphaFoldDB" id="A0A836LKK9"/>
<comment type="subcellular location">
    <subcellularLocation>
        <location evidence="1">Nucleus</location>
    </subcellularLocation>
</comment>
<sequence>MLHEGQPVYADATPVVGDSMDGAMLTSIDSVTYPSQCSTPAAQHQRMLRSSMGKNASYIATVRCSSALPMPQCGVESNPLSPKSIAAAAFARSTTPPGLPFALVAEASAMGKAGWSDPQTALLQQFQSEEPILTPAGEDFVHEILAMNTLAMEQCHVTLAAADGAAAGVGILTANSLAVSEEPMKMLGEAYMRIDTCTQDLPPALLDELKATTLNNMGVVECNRAQPRQALSHFEAARQLEENNGITSPSIALNTCAAYNTLRMFDKATAAALEAIDLLRSLEVQRRRYRQLAAAAAASADGTVDGAVHGPKEGDKEMTDLLLEVAAAPKISDSQNEALWGAAWNNLAVAQINTARGSKDTSEYTNALCLFQNAMRATQELLGAQHPMSKAVVATFRSVRRAFRNHGAFKQHRSLLRAPLPSVDPREQEWEDSQLEAMPGHTRHGTLLQQKQRLTITFRGEVTGGQKLVERLDSTPYPGAADQPYQRQSRTGGSSSACGSAAAAAGSCNRSRSGNSKKRRLHAASAQLLRTMPLSSTLCQATALYGNPHPLLYSLPPPGQYMELAAGPSLGSPPEVRHLNDDPASTDRDHHIRESAQHRHNTGSLGGKAGHTTPLLPPHQQRHRQQRYQQQQQQQQHYQQHEQQQQRYQQQQQQQQHYQQHEQQQQRYQQQQQQQQHYQQHEQQQQRYQQQQQQQQHYQQHEQQQQRYHQRQQQQPAPAAAMERGGGNSRKSRSTGSGFYQTAPLPGPSRDYGQGYAANTVVAPFPPKSSRSQVSQILPPIGSDAYVAGAGAVAPTASTFTGFGKVSAAATDTVSLGYTTTGTLNTSNGLTANSVVTHRPRQPPPHCNPSKGGAPSALHSSTPPSPVSVDNGAAAMSLGPQSKMLLLATPPSGAASKVTYYPLEVPLETAPKPPERPGVIPASEAAPSTVPDSGESSAGTHELFRGMWVTADSHYVHRGRRVFGRPAYYIETTLDVTEDGVGSAGAAVSTTPTDSIPCPVLPTLAYSSSESDDGGRGKGGAEGGFGAYDALDAPHRASSPTASRGSSETSRINGLEKTSQMAR</sequence>
<dbReference type="OrthoDB" id="266971at2759"/>
<evidence type="ECO:0000313" key="6">
    <source>
        <dbReference type="Proteomes" id="UP000674318"/>
    </source>
</evidence>
<feature type="region of interest" description="Disordered" evidence="4">
    <location>
        <begin position="471"/>
        <end position="522"/>
    </location>
</feature>
<dbReference type="GO" id="GO:0003723">
    <property type="term" value="F:RNA binding"/>
    <property type="evidence" value="ECO:0007669"/>
    <property type="project" value="TreeGrafter"/>
</dbReference>
<dbReference type="Gene3D" id="1.25.40.10">
    <property type="entry name" value="Tetratricopeptide repeat domain"/>
    <property type="match status" value="1"/>
</dbReference>
<feature type="compositionally biased region" description="Low complexity" evidence="4">
    <location>
        <begin position="492"/>
        <end position="514"/>
    </location>
</feature>
<organism evidence="5 6">
    <name type="scientific">Porcisia hertigi</name>
    <dbReference type="NCBI Taxonomy" id="2761500"/>
    <lineage>
        <taxon>Eukaryota</taxon>
        <taxon>Discoba</taxon>
        <taxon>Euglenozoa</taxon>
        <taxon>Kinetoplastea</taxon>
        <taxon>Metakinetoplastina</taxon>
        <taxon>Trypanosomatida</taxon>
        <taxon>Trypanosomatidae</taxon>
        <taxon>Leishmaniinae</taxon>
        <taxon>Porcisia</taxon>
    </lineage>
</organism>
<feature type="compositionally biased region" description="Basic and acidic residues" evidence="4">
    <location>
        <begin position="575"/>
        <end position="597"/>
    </location>
</feature>
<dbReference type="InterPro" id="IPR051644">
    <property type="entry name" value="TRAMP_AT-DNA-binding"/>
</dbReference>
<evidence type="ECO:0000313" key="5">
    <source>
        <dbReference type="EMBL" id="KAG5511174.1"/>
    </source>
</evidence>
<gene>
    <name evidence="5" type="ORF">JKF63_07116</name>
</gene>
<reference evidence="5 6" key="1">
    <citation type="submission" date="2021-02" db="EMBL/GenBank/DDBJ databases">
        <title>Porcisia hertigi Genome sequencing and assembly.</title>
        <authorList>
            <person name="Almutairi H."/>
            <person name="Gatherer D."/>
        </authorList>
    </citation>
    <scope>NUCLEOTIDE SEQUENCE [LARGE SCALE GENOMIC DNA]</scope>
    <source>
        <strain evidence="5 6">C119</strain>
    </source>
</reference>
<dbReference type="PANTHER" id="PTHR46543:SF2">
    <property type="entry name" value="AGAP013096-PA"/>
    <property type="match status" value="1"/>
</dbReference>
<dbReference type="GO" id="GO:0071038">
    <property type="term" value="P:TRAMP-dependent tRNA surveillance pathway"/>
    <property type="evidence" value="ECO:0007669"/>
    <property type="project" value="TreeGrafter"/>
</dbReference>
<dbReference type="Proteomes" id="UP000674318">
    <property type="component" value="Chromosome 6"/>
</dbReference>
<dbReference type="GO" id="GO:0071039">
    <property type="term" value="P:nuclear polyadenylation-dependent CUT catabolic process"/>
    <property type="evidence" value="ECO:0007669"/>
    <property type="project" value="TreeGrafter"/>
</dbReference>
<dbReference type="PANTHER" id="PTHR46543">
    <property type="entry name" value="ZINC FINGER CCHC DOMAIN-CONTAINING PROTEIN 7"/>
    <property type="match status" value="1"/>
</dbReference>
<dbReference type="GO" id="GO:0071035">
    <property type="term" value="P:nuclear polyadenylation-dependent rRNA catabolic process"/>
    <property type="evidence" value="ECO:0007669"/>
    <property type="project" value="TreeGrafter"/>
</dbReference>
<accession>A0A836LKK9</accession>
<evidence type="ECO:0000256" key="1">
    <source>
        <dbReference type="ARBA" id="ARBA00004123"/>
    </source>
</evidence>